<dbReference type="Proteomes" id="UP000253689">
    <property type="component" value="Chromosome"/>
</dbReference>
<organism evidence="1 2">
    <name type="scientific">Spiroplasma phoeniceum P40</name>
    <dbReference type="NCBI Taxonomy" id="1276259"/>
    <lineage>
        <taxon>Bacteria</taxon>
        <taxon>Bacillati</taxon>
        <taxon>Mycoplasmatota</taxon>
        <taxon>Mollicutes</taxon>
        <taxon>Entomoplasmatales</taxon>
        <taxon>Spiroplasmataceae</taxon>
        <taxon>Spiroplasma</taxon>
    </lineage>
</organism>
<proteinExistence type="predicted"/>
<sequence length="81" mass="9550">MSYGVVKKKKKKWRIAKFKNSIKVNDSIIIDLQDNNRLRLGKFGHLMINSGGFFEVKPQDGILKKLNMFTVEMEEKSDRRY</sequence>
<gene>
    <name evidence="1" type="ORF">SDAV_00512</name>
</gene>
<dbReference type="KEGG" id="sphh:SDAV_00512"/>
<protein>
    <submittedName>
        <fullName evidence="1">Uncharacterized protein</fullName>
    </submittedName>
</protein>
<evidence type="ECO:0000313" key="2">
    <source>
        <dbReference type="Proteomes" id="UP000253689"/>
    </source>
</evidence>
<evidence type="ECO:0000313" key="1">
    <source>
        <dbReference type="EMBL" id="AXF95506.1"/>
    </source>
</evidence>
<reference evidence="2" key="1">
    <citation type="submission" date="2018-07" db="EMBL/GenBank/DDBJ databases">
        <title>Complete Genome Sequence of Spiroplasma phoeniceum.</title>
        <authorList>
            <person name="Davis R.E."/>
            <person name="Shao J.Y."/>
            <person name="Zhao Y."/>
            <person name="Silver A."/>
            <person name="Stump z."/>
            <person name="Gasparich G."/>
        </authorList>
    </citation>
    <scope>NUCLEOTIDE SEQUENCE [LARGE SCALE GENOMIC DNA]</scope>
    <source>
        <strain evidence="2">P40</strain>
    </source>
</reference>
<name>A0A345DMR8_9MOLU</name>
<keyword evidence="2" id="KW-1185">Reference proteome</keyword>
<dbReference type="EMBL" id="CP031088">
    <property type="protein sequence ID" value="AXF95506.1"/>
    <property type="molecule type" value="Genomic_DNA"/>
</dbReference>
<dbReference type="AlphaFoldDB" id="A0A345DMR8"/>
<accession>A0A345DMR8</accession>